<comment type="catalytic activity">
    <reaction evidence="1">
        <text>Hydrolysis of terminal non-reducing N-acetyl-D-hexosamine residues in N-acetyl-beta-D-hexosaminides.</text>
        <dbReference type="EC" id="3.2.1.52"/>
    </reaction>
</comment>
<dbReference type="Pfam" id="PF02838">
    <property type="entry name" value="Glyco_hydro_20b"/>
    <property type="match status" value="1"/>
</dbReference>
<dbReference type="GO" id="GO:0016020">
    <property type="term" value="C:membrane"/>
    <property type="evidence" value="ECO:0007669"/>
    <property type="project" value="TreeGrafter"/>
</dbReference>
<dbReference type="PRINTS" id="PR00738">
    <property type="entry name" value="GLHYDRLASE20"/>
</dbReference>
<dbReference type="Gene3D" id="3.30.379.10">
    <property type="entry name" value="Chitobiase/beta-hexosaminidase domain 2-like"/>
    <property type="match status" value="1"/>
</dbReference>
<dbReference type="InterPro" id="IPR025705">
    <property type="entry name" value="Beta_hexosaminidase_sua/sub"/>
</dbReference>
<dbReference type="GO" id="GO:0004563">
    <property type="term" value="F:beta-N-acetylhexosaminidase activity"/>
    <property type="evidence" value="ECO:0007669"/>
    <property type="project" value="UniProtKB-EC"/>
</dbReference>
<dbReference type="SUPFAM" id="SSF55545">
    <property type="entry name" value="beta-N-acetylhexosaminidase-like domain"/>
    <property type="match status" value="1"/>
</dbReference>
<dbReference type="InterPro" id="IPR029018">
    <property type="entry name" value="Hex-like_dom2"/>
</dbReference>
<dbReference type="PANTHER" id="PTHR22600:SF57">
    <property type="entry name" value="BETA-N-ACETYLHEXOSAMINIDASE"/>
    <property type="match status" value="1"/>
</dbReference>
<evidence type="ECO:0000259" key="5">
    <source>
        <dbReference type="Pfam" id="PF02838"/>
    </source>
</evidence>
<evidence type="ECO:0000256" key="4">
    <source>
        <dbReference type="ARBA" id="ARBA00023295"/>
    </source>
</evidence>
<dbReference type="AlphaFoldDB" id="A0A382U580"/>
<dbReference type="GO" id="GO:0005975">
    <property type="term" value="P:carbohydrate metabolic process"/>
    <property type="evidence" value="ECO:0007669"/>
    <property type="project" value="InterPro"/>
</dbReference>
<dbReference type="PANTHER" id="PTHR22600">
    <property type="entry name" value="BETA-HEXOSAMINIDASE"/>
    <property type="match status" value="1"/>
</dbReference>
<dbReference type="EMBL" id="UINC01141240">
    <property type="protein sequence ID" value="SVD28858.1"/>
    <property type="molecule type" value="Genomic_DNA"/>
</dbReference>
<gene>
    <name evidence="6" type="ORF">METZ01_LOCUS381712</name>
</gene>
<protein>
    <recommendedName>
        <fullName evidence="2">beta-N-acetylhexosaminidase</fullName>
        <ecNumber evidence="2">3.2.1.52</ecNumber>
    </recommendedName>
</protein>
<dbReference type="EC" id="3.2.1.52" evidence="2"/>
<dbReference type="GO" id="GO:0030203">
    <property type="term" value="P:glycosaminoglycan metabolic process"/>
    <property type="evidence" value="ECO:0007669"/>
    <property type="project" value="TreeGrafter"/>
</dbReference>
<dbReference type="Gene3D" id="3.20.20.80">
    <property type="entry name" value="Glycosidases"/>
    <property type="match status" value="1"/>
</dbReference>
<dbReference type="InterPro" id="IPR015882">
    <property type="entry name" value="HEX_bac_N"/>
</dbReference>
<name>A0A382U580_9ZZZZ</name>
<sequence>MQDILFPAPRTCRFYQRCIDFSTAQWIHIDPVFSPVLKSQVIDFAHRASPAFAAPLAVTAGPPQQGRLFLKLTLATRGIPAQGYELTADEAGVVLNASDEAGAFYGLETLRQLFDHHGVRLPRFSIADHPDYLQRSVMLDISRCKVPTMETLKNYIDLLSRLKINQLQL</sequence>
<accession>A0A382U580</accession>
<feature type="non-terminal residue" evidence="6">
    <location>
        <position position="169"/>
    </location>
</feature>
<evidence type="ECO:0000256" key="1">
    <source>
        <dbReference type="ARBA" id="ARBA00001231"/>
    </source>
</evidence>
<organism evidence="6">
    <name type="scientific">marine metagenome</name>
    <dbReference type="NCBI Taxonomy" id="408172"/>
    <lineage>
        <taxon>unclassified sequences</taxon>
        <taxon>metagenomes</taxon>
        <taxon>ecological metagenomes</taxon>
    </lineage>
</organism>
<dbReference type="InterPro" id="IPR017853">
    <property type="entry name" value="GH"/>
</dbReference>
<evidence type="ECO:0000313" key="6">
    <source>
        <dbReference type="EMBL" id="SVD28858.1"/>
    </source>
</evidence>
<evidence type="ECO:0000256" key="2">
    <source>
        <dbReference type="ARBA" id="ARBA00012663"/>
    </source>
</evidence>
<feature type="domain" description="Beta-hexosaminidase bacterial type N-terminal" evidence="5">
    <location>
        <begin position="5"/>
        <end position="129"/>
    </location>
</feature>
<keyword evidence="3" id="KW-0378">Hydrolase</keyword>
<reference evidence="6" key="1">
    <citation type="submission" date="2018-05" db="EMBL/GenBank/DDBJ databases">
        <authorList>
            <person name="Lanie J.A."/>
            <person name="Ng W.-L."/>
            <person name="Kazmierczak K.M."/>
            <person name="Andrzejewski T.M."/>
            <person name="Davidsen T.M."/>
            <person name="Wayne K.J."/>
            <person name="Tettelin H."/>
            <person name="Glass J.I."/>
            <person name="Rusch D."/>
            <person name="Podicherti R."/>
            <person name="Tsui H.-C.T."/>
            <person name="Winkler M.E."/>
        </authorList>
    </citation>
    <scope>NUCLEOTIDE SEQUENCE</scope>
</reference>
<proteinExistence type="predicted"/>
<evidence type="ECO:0000256" key="3">
    <source>
        <dbReference type="ARBA" id="ARBA00022801"/>
    </source>
</evidence>
<dbReference type="SUPFAM" id="SSF51445">
    <property type="entry name" value="(Trans)glycosidases"/>
    <property type="match status" value="1"/>
</dbReference>
<keyword evidence="4" id="KW-0326">Glycosidase</keyword>